<keyword evidence="6" id="KW-0119">Carbohydrate metabolism</keyword>
<accession>A0A3B1BRZ2</accession>
<dbReference type="Pfam" id="PF17042">
    <property type="entry name" value="NBD_C"/>
    <property type="match status" value="1"/>
</dbReference>
<organism evidence="8">
    <name type="scientific">hydrothermal vent metagenome</name>
    <dbReference type="NCBI Taxonomy" id="652676"/>
    <lineage>
        <taxon>unclassified sequences</taxon>
        <taxon>metagenomes</taxon>
        <taxon>ecological metagenomes</taxon>
    </lineage>
</organism>
<dbReference type="AlphaFoldDB" id="A0A3B1BRZ2"/>
<dbReference type="PROSITE" id="PS50172">
    <property type="entry name" value="BRCT"/>
    <property type="match status" value="1"/>
</dbReference>
<evidence type="ECO:0000256" key="1">
    <source>
        <dbReference type="ARBA" id="ARBA00005715"/>
    </source>
</evidence>
<dbReference type="InterPro" id="IPR037051">
    <property type="entry name" value="4-carb_acid_sugar_kinase_N_sf"/>
</dbReference>
<proteinExistence type="inferred from homology"/>
<dbReference type="GO" id="GO:0005524">
    <property type="term" value="F:ATP binding"/>
    <property type="evidence" value="ECO:0007669"/>
    <property type="project" value="UniProtKB-KW"/>
</dbReference>
<evidence type="ECO:0000259" key="7">
    <source>
        <dbReference type="PROSITE" id="PS50172"/>
    </source>
</evidence>
<keyword evidence="3" id="KW-0547">Nucleotide-binding</keyword>
<dbReference type="SUPFAM" id="SSF142764">
    <property type="entry name" value="YgbK-like"/>
    <property type="match status" value="1"/>
</dbReference>
<comment type="similarity">
    <text evidence="1">Belongs to the four-carbon acid sugar kinase family.</text>
</comment>
<dbReference type="Pfam" id="PF07005">
    <property type="entry name" value="SBD_N"/>
    <property type="match status" value="1"/>
</dbReference>
<dbReference type="InterPro" id="IPR042213">
    <property type="entry name" value="NBD_C_sf"/>
</dbReference>
<dbReference type="InterPro" id="IPR001357">
    <property type="entry name" value="BRCT_dom"/>
</dbReference>
<evidence type="ECO:0000256" key="4">
    <source>
        <dbReference type="ARBA" id="ARBA00022777"/>
    </source>
</evidence>
<protein>
    <recommendedName>
        <fullName evidence="7">BRCT domain-containing protein</fullName>
    </recommendedName>
</protein>
<reference evidence="8" key="1">
    <citation type="submission" date="2018-06" db="EMBL/GenBank/DDBJ databases">
        <authorList>
            <person name="Zhirakovskaya E."/>
        </authorList>
    </citation>
    <scope>NUCLEOTIDE SEQUENCE</scope>
</reference>
<dbReference type="InterPro" id="IPR010737">
    <property type="entry name" value="4-carb_acid_sugar_kinase_N"/>
</dbReference>
<dbReference type="InterPro" id="IPR031475">
    <property type="entry name" value="NBD_C"/>
</dbReference>
<feature type="domain" description="BRCT" evidence="7">
    <location>
        <begin position="1"/>
        <end position="76"/>
    </location>
</feature>
<gene>
    <name evidence="8" type="ORF">MNBD_IGNAVI01-416</name>
</gene>
<dbReference type="Gene3D" id="3.40.50.10840">
    <property type="entry name" value="Putative sugar-binding, N-terminal domain"/>
    <property type="match status" value="1"/>
</dbReference>
<keyword evidence="4" id="KW-0418">Kinase</keyword>
<keyword evidence="5" id="KW-0067">ATP-binding</keyword>
<name>A0A3B1BRZ2_9ZZZZ</name>
<dbReference type="EMBL" id="UOGD01000184">
    <property type="protein sequence ID" value="VAX21076.1"/>
    <property type="molecule type" value="Genomic_DNA"/>
</dbReference>
<evidence type="ECO:0000256" key="5">
    <source>
        <dbReference type="ARBA" id="ARBA00022840"/>
    </source>
</evidence>
<evidence type="ECO:0000256" key="2">
    <source>
        <dbReference type="ARBA" id="ARBA00022679"/>
    </source>
</evidence>
<keyword evidence="2" id="KW-0808">Transferase</keyword>
<sequence>MIVVIADDFTGAAEIAGLGLQYGLKVTMELDTVRESDTDLLIIATDTRSMSSGKAYESMRELKKELMNIEYDWIFKKTDSVFRGHILSELKALLDINLKKKVLLVTSNPELGRKIVDGKYYINNIPLNKTGFADDPEYPIESADVVELLGANGDIPIKLLSTDENIVKDGIYIGEAGTLGDLKKLASKVTKDIFTAGASGFFGALLEKHGYKKVDITTNFSFEKEKKFLIVQGSAYNKKDISSKILKQENIFISNMPEEIFYNKENSQEVFTNWLHEIIDKYKAHNKVLLRIDQPVARDKKVSKRLRDVFADLIAELFKKVSVSEIIIDGGATAYSIVLKLNYKKFYPMMQIATGVIRMKVEENPNLCITLKPGSYALPESLLTSLDRAKAN</sequence>
<evidence type="ECO:0000256" key="3">
    <source>
        <dbReference type="ARBA" id="ARBA00022741"/>
    </source>
</evidence>
<dbReference type="GO" id="GO:0016301">
    <property type="term" value="F:kinase activity"/>
    <property type="evidence" value="ECO:0007669"/>
    <property type="project" value="UniProtKB-KW"/>
</dbReference>
<evidence type="ECO:0000313" key="8">
    <source>
        <dbReference type="EMBL" id="VAX21076.1"/>
    </source>
</evidence>
<dbReference type="Gene3D" id="3.40.980.20">
    <property type="entry name" value="Four-carbon acid sugar kinase, nucleotide binding domain"/>
    <property type="match status" value="1"/>
</dbReference>
<evidence type="ECO:0000256" key="6">
    <source>
        <dbReference type="ARBA" id="ARBA00023277"/>
    </source>
</evidence>